<organism evidence="1 2">
    <name type="scientific">Schistosoma mattheei</name>
    <dbReference type="NCBI Taxonomy" id="31246"/>
    <lineage>
        <taxon>Eukaryota</taxon>
        <taxon>Metazoa</taxon>
        <taxon>Spiralia</taxon>
        <taxon>Lophotrochozoa</taxon>
        <taxon>Platyhelminthes</taxon>
        <taxon>Trematoda</taxon>
        <taxon>Digenea</taxon>
        <taxon>Strigeidida</taxon>
        <taxon>Schistosomatoidea</taxon>
        <taxon>Schistosomatidae</taxon>
        <taxon>Schistosoma</taxon>
    </lineage>
</organism>
<accession>A0A3P8HQN9</accession>
<dbReference type="Proteomes" id="UP000269396">
    <property type="component" value="Unassembled WGS sequence"/>
</dbReference>
<evidence type="ECO:0000313" key="1">
    <source>
        <dbReference type="EMBL" id="VDP84814.1"/>
    </source>
</evidence>
<name>A0A3P8HQN9_9TREM</name>
<evidence type="ECO:0000313" key="2">
    <source>
        <dbReference type="Proteomes" id="UP000269396"/>
    </source>
</evidence>
<protein>
    <submittedName>
        <fullName evidence="1">Uncharacterized protein</fullName>
    </submittedName>
</protein>
<gene>
    <name evidence="1" type="ORF">SMTD_LOCUS21420</name>
</gene>
<keyword evidence="2" id="KW-1185">Reference proteome</keyword>
<dbReference type="AlphaFoldDB" id="A0A3P8HQN9"/>
<proteinExistence type="predicted"/>
<sequence>MLRIPSFLSVSLHGSTFSDSTFNRSSFGSSFGIHKAGKSRFLNSSLFLTTSNSESFLLDEDVNAFFLVTFSFFGSIFSTRRKILAINGSVNSAPFFSKALLNFSKVGFFLAK</sequence>
<reference evidence="1 2" key="1">
    <citation type="submission" date="2018-11" db="EMBL/GenBank/DDBJ databases">
        <authorList>
            <consortium name="Pathogen Informatics"/>
        </authorList>
    </citation>
    <scope>NUCLEOTIDE SEQUENCE [LARGE SCALE GENOMIC DNA]</scope>
    <source>
        <strain>Denwood</strain>
        <strain evidence="2">Zambia</strain>
    </source>
</reference>
<dbReference type="EMBL" id="UZAL01047258">
    <property type="protein sequence ID" value="VDP84814.1"/>
    <property type="molecule type" value="Genomic_DNA"/>
</dbReference>